<reference evidence="3" key="1">
    <citation type="journal article" date="2011" name="Proc. Natl. Acad. Sci. U.S.A.">
        <title>Obligate biotrophy features unraveled by the genomic analysis of rust fungi.</title>
        <authorList>
            <person name="Duplessis S."/>
            <person name="Cuomo C.A."/>
            <person name="Lin Y.-C."/>
            <person name="Aerts A."/>
            <person name="Tisserant E."/>
            <person name="Veneault-Fourrey C."/>
            <person name="Joly D.L."/>
            <person name="Hacquard S."/>
            <person name="Amselem J."/>
            <person name="Cantarel B.L."/>
            <person name="Chiu R."/>
            <person name="Coutinho P.M."/>
            <person name="Feau N."/>
            <person name="Field M."/>
            <person name="Frey P."/>
            <person name="Gelhaye E."/>
            <person name="Goldberg J."/>
            <person name="Grabherr M.G."/>
            <person name="Kodira C.D."/>
            <person name="Kohler A."/>
            <person name="Kuees U."/>
            <person name="Lindquist E.A."/>
            <person name="Lucas S.M."/>
            <person name="Mago R."/>
            <person name="Mauceli E."/>
            <person name="Morin E."/>
            <person name="Murat C."/>
            <person name="Pangilinan J.L."/>
            <person name="Park R."/>
            <person name="Pearson M."/>
            <person name="Quesneville H."/>
            <person name="Rouhier N."/>
            <person name="Sakthikumar S."/>
            <person name="Salamov A.A."/>
            <person name="Schmutz J."/>
            <person name="Selles B."/>
            <person name="Shapiro H."/>
            <person name="Tanguay P."/>
            <person name="Tuskan G.A."/>
            <person name="Henrissat B."/>
            <person name="Van de Peer Y."/>
            <person name="Rouze P."/>
            <person name="Ellis J.G."/>
            <person name="Dodds P.N."/>
            <person name="Schein J.E."/>
            <person name="Zhong S."/>
            <person name="Hamelin R.C."/>
            <person name="Grigoriev I.V."/>
            <person name="Szabo L.J."/>
            <person name="Martin F."/>
        </authorList>
    </citation>
    <scope>NUCLEOTIDE SEQUENCE [LARGE SCALE GENOMIC DNA]</scope>
    <source>
        <strain evidence="3">98AG31 / pathotype 3-4-7</strain>
    </source>
</reference>
<sequence length="107" mass="11420">MPPPASSIAPDGTKLSLDDGPVNSAKLLISEKLRQAETNFVGPLRAIFKDAFKNYPTATSYFMIFCGLSLLPIMCFVGFTIFIASALLATGLVFVLTWGGVMIGSAR</sequence>
<proteinExistence type="predicted"/>
<feature type="transmembrane region" description="Helical" evidence="1">
    <location>
        <begin position="61"/>
        <end position="81"/>
    </location>
</feature>
<evidence type="ECO:0000256" key="1">
    <source>
        <dbReference type="SAM" id="Phobius"/>
    </source>
</evidence>
<dbReference type="OrthoDB" id="3159957at2759"/>
<dbReference type="KEGG" id="mlr:MELLADRAFT_63810"/>
<dbReference type="HOGENOM" id="CLU_2210600_0_0_1"/>
<dbReference type="RefSeq" id="XP_007410827.1">
    <property type="nucleotide sequence ID" value="XM_007410765.1"/>
</dbReference>
<gene>
    <name evidence="2" type="ORF">MELLADRAFT_63810</name>
</gene>
<feature type="transmembrane region" description="Helical" evidence="1">
    <location>
        <begin position="87"/>
        <end position="106"/>
    </location>
</feature>
<organism evidence="3">
    <name type="scientific">Melampsora larici-populina (strain 98AG31 / pathotype 3-4-7)</name>
    <name type="common">Poplar leaf rust fungus</name>
    <dbReference type="NCBI Taxonomy" id="747676"/>
    <lineage>
        <taxon>Eukaryota</taxon>
        <taxon>Fungi</taxon>
        <taxon>Dikarya</taxon>
        <taxon>Basidiomycota</taxon>
        <taxon>Pucciniomycotina</taxon>
        <taxon>Pucciniomycetes</taxon>
        <taxon>Pucciniales</taxon>
        <taxon>Melampsoraceae</taxon>
        <taxon>Melampsora</taxon>
    </lineage>
</organism>
<dbReference type="AlphaFoldDB" id="F4RP80"/>
<keyword evidence="1" id="KW-0472">Membrane</keyword>
<dbReference type="EMBL" id="GL883111">
    <property type="protein sequence ID" value="EGG05771.1"/>
    <property type="molecule type" value="Genomic_DNA"/>
</dbReference>
<evidence type="ECO:0000313" key="2">
    <source>
        <dbReference type="EMBL" id="EGG05771.1"/>
    </source>
</evidence>
<dbReference type="InParanoid" id="F4RP80"/>
<name>F4RP80_MELLP</name>
<accession>F4RP80</accession>
<dbReference type="GeneID" id="18930150"/>
<protein>
    <submittedName>
        <fullName evidence="2">Uncharacterized protein</fullName>
    </submittedName>
</protein>
<dbReference type="VEuPathDB" id="FungiDB:MELLADRAFT_63810"/>
<keyword evidence="1" id="KW-0812">Transmembrane</keyword>
<keyword evidence="3" id="KW-1185">Reference proteome</keyword>
<keyword evidence="1" id="KW-1133">Transmembrane helix</keyword>
<dbReference type="Pfam" id="PF16015">
    <property type="entry name" value="Promethin"/>
    <property type="match status" value="1"/>
</dbReference>
<dbReference type="Proteomes" id="UP000001072">
    <property type="component" value="Unassembled WGS sequence"/>
</dbReference>
<evidence type="ECO:0000313" key="3">
    <source>
        <dbReference type="Proteomes" id="UP000001072"/>
    </source>
</evidence>